<reference evidence="3" key="1">
    <citation type="submission" date="2013-10" db="EMBL/GenBank/DDBJ databases">
        <title>Genomic analysis of the causative agents of coccidiosis in chickens.</title>
        <authorList>
            <person name="Reid A.J."/>
            <person name="Blake D."/>
            <person name="Billington K."/>
            <person name="Browne H."/>
            <person name="Dunn M."/>
            <person name="Hung S."/>
            <person name="Kawahara F."/>
            <person name="Miranda-Saavedra D."/>
            <person name="Mourier T."/>
            <person name="Nagra H."/>
            <person name="Otto T.D."/>
            <person name="Rawlings N."/>
            <person name="Sanchez A."/>
            <person name="Sanders M."/>
            <person name="Subramaniam C."/>
            <person name="Tay Y."/>
            <person name="Dear P."/>
            <person name="Doerig C."/>
            <person name="Gruber A."/>
            <person name="Parkinson J."/>
            <person name="Shirley M."/>
            <person name="Wan K.L."/>
            <person name="Berriman M."/>
            <person name="Tomley F."/>
            <person name="Pain A."/>
        </authorList>
    </citation>
    <scope>NUCLEOTIDE SEQUENCE [LARGE SCALE GENOMIC DNA]</scope>
    <source>
        <strain evidence="3">Houghton</strain>
    </source>
</reference>
<dbReference type="GO" id="GO:0055088">
    <property type="term" value="P:lipid homeostasis"/>
    <property type="evidence" value="ECO:0007669"/>
    <property type="project" value="InterPro"/>
</dbReference>
<dbReference type="OrthoDB" id="348784at2759"/>
<dbReference type="InterPro" id="IPR040202">
    <property type="entry name" value="Brl1/Brr6"/>
</dbReference>
<dbReference type="RefSeq" id="XP_013230980.1">
    <property type="nucleotide sequence ID" value="XM_013375526.1"/>
</dbReference>
<dbReference type="PANTHER" id="PTHR28136:SF1">
    <property type="entry name" value="NUCLEUS EXPORT PROTEIN BRL1"/>
    <property type="match status" value="1"/>
</dbReference>
<organism evidence="3 4">
    <name type="scientific">Eimeria tenella</name>
    <name type="common">Coccidian parasite</name>
    <dbReference type="NCBI Taxonomy" id="5802"/>
    <lineage>
        <taxon>Eukaryota</taxon>
        <taxon>Sar</taxon>
        <taxon>Alveolata</taxon>
        <taxon>Apicomplexa</taxon>
        <taxon>Conoidasida</taxon>
        <taxon>Coccidia</taxon>
        <taxon>Eucoccidiorida</taxon>
        <taxon>Eimeriorina</taxon>
        <taxon>Eimeriidae</taxon>
        <taxon>Eimeria</taxon>
    </lineage>
</organism>
<dbReference type="VEuPathDB" id="ToxoDB:ETH2_0416500"/>
<evidence type="ECO:0000259" key="2">
    <source>
        <dbReference type="SMART" id="SM01042"/>
    </source>
</evidence>
<name>U6KQ19_EIMTE</name>
<dbReference type="GO" id="GO:0031965">
    <property type="term" value="C:nuclear membrane"/>
    <property type="evidence" value="ECO:0007669"/>
    <property type="project" value="InterPro"/>
</dbReference>
<proteinExistence type="predicted"/>
<keyword evidence="4" id="KW-1185">Reference proteome</keyword>
<feature type="non-terminal residue" evidence="3">
    <location>
        <position position="1"/>
    </location>
</feature>
<sequence length="163" mass="18368">RLCLLLSAACMCGVWLLLLFVWVLRDVWQQEQQQQGAAAAAAAACRQQHRENRCETLKPLPPFLAAPCEEWRRCFLSKPSSHGQTAAVAAQVLARVLNAFVLTLHWRTLLAVVAFLWLSIYGFKAVYNALGVSAPQQQQQQQLQQLQQQQLLLQQQQLCAAYP</sequence>
<evidence type="ECO:0000313" key="3">
    <source>
        <dbReference type="EMBL" id="CDJ40227.1"/>
    </source>
</evidence>
<evidence type="ECO:0000313" key="4">
    <source>
        <dbReference type="Proteomes" id="UP000030747"/>
    </source>
</evidence>
<gene>
    <name evidence="3" type="ORF">ETH_00038970</name>
</gene>
<reference evidence="3" key="2">
    <citation type="submission" date="2013-10" db="EMBL/GenBank/DDBJ databases">
        <authorList>
            <person name="Aslett M."/>
        </authorList>
    </citation>
    <scope>NUCLEOTIDE SEQUENCE [LARGE SCALE GENOMIC DNA]</scope>
    <source>
        <strain evidence="3">Houghton</strain>
    </source>
</reference>
<dbReference type="InterPro" id="IPR018767">
    <property type="entry name" value="Brl1/Brr6_dom"/>
</dbReference>
<keyword evidence="1" id="KW-0732">Signal</keyword>
<dbReference type="PANTHER" id="PTHR28136">
    <property type="entry name" value="NUCLEUS EXPORT PROTEIN BRR6"/>
    <property type="match status" value="1"/>
</dbReference>
<dbReference type="Proteomes" id="UP000030747">
    <property type="component" value="Unassembled WGS sequence"/>
</dbReference>
<feature type="chain" id="PRO_5004671761" description="Brl1/Brr6 domain-containing protein" evidence="1">
    <location>
        <begin position="30"/>
        <end position="163"/>
    </location>
</feature>
<dbReference type="EMBL" id="HG675022">
    <property type="protein sequence ID" value="CDJ40227.1"/>
    <property type="molecule type" value="Genomic_DNA"/>
</dbReference>
<feature type="domain" description="Brl1/Brr6" evidence="2">
    <location>
        <begin position="5"/>
        <end position="124"/>
    </location>
</feature>
<protein>
    <recommendedName>
        <fullName evidence="2">Brl1/Brr6 domain-containing protein</fullName>
    </recommendedName>
</protein>
<dbReference type="GO" id="GO:0006998">
    <property type="term" value="P:nuclear envelope organization"/>
    <property type="evidence" value="ECO:0007669"/>
    <property type="project" value="InterPro"/>
</dbReference>
<dbReference type="VEuPathDB" id="ToxoDB:ETH_00038970"/>
<dbReference type="Pfam" id="PF10104">
    <property type="entry name" value="Brr6_like_C_C"/>
    <property type="match status" value="1"/>
</dbReference>
<dbReference type="AlphaFoldDB" id="U6KQ19"/>
<feature type="non-terminal residue" evidence="3">
    <location>
        <position position="163"/>
    </location>
</feature>
<evidence type="ECO:0000256" key="1">
    <source>
        <dbReference type="SAM" id="SignalP"/>
    </source>
</evidence>
<feature type="signal peptide" evidence="1">
    <location>
        <begin position="1"/>
        <end position="29"/>
    </location>
</feature>
<dbReference type="GeneID" id="25256835"/>
<dbReference type="SMART" id="SM01042">
    <property type="entry name" value="Brr6_like_C_C"/>
    <property type="match status" value="1"/>
</dbReference>
<accession>U6KQ19</accession>